<reference evidence="1" key="1">
    <citation type="submission" date="2019-09" db="EMBL/GenBank/DDBJ databases">
        <title>Characterisation of the sponge microbiome using genome-centric metagenomics.</title>
        <authorList>
            <person name="Engelberts J.P."/>
            <person name="Robbins S.J."/>
            <person name="De Goeij J.M."/>
            <person name="Aranda M."/>
            <person name="Bell S.C."/>
            <person name="Webster N.S."/>
        </authorList>
    </citation>
    <scope>NUCLEOTIDE SEQUENCE</scope>
    <source>
        <strain evidence="1">SB0664_bin_27</strain>
    </source>
</reference>
<protein>
    <submittedName>
        <fullName evidence="1">DUF2961 domain-containing protein</fullName>
    </submittedName>
</protein>
<name>A0A6B0YSB3_9CHLR</name>
<dbReference type="InterPro" id="IPR021345">
    <property type="entry name" value="DUF2961"/>
</dbReference>
<sequence>MLADLTTITAARTGRASSWDTSGRNADRWTIPAGESRVLADIAGPGLLTHIWMTQRNHYRDCLLKITWDNADQPSVLVPLGDFFGLGNALVNSYQSQLFTASTRWNNQFESGCALNCYAPMPFRERALVELINESDEEHMQYFYFDYEQVDKLTEDKGYFHAEFRRANPFGGWGHEITVNRPEANIVNKERQAWEDNYVILDTKGRGHYIGCTLSLTNFQGTWWGEGDDMIWVDGYSWPPDIHGTGSEDYLNQAWGMQRNAFLRNGSSIFEEDTGGYQSSYVLHLENPVRFQKEVKVTIEHGHGNHLANEMSSVAYWYASEPARAVDPPPAAQRQPVLRDNQGNWLYDENSLFPGRAVPVNEEMKAMKERWAQANPAV</sequence>
<gene>
    <name evidence="1" type="ORF">F4Y42_11125</name>
</gene>
<dbReference type="AlphaFoldDB" id="A0A6B0YSB3"/>
<dbReference type="Gene3D" id="2.60.120.1390">
    <property type="match status" value="1"/>
</dbReference>
<evidence type="ECO:0000313" key="1">
    <source>
        <dbReference type="EMBL" id="MXY93984.1"/>
    </source>
</evidence>
<organism evidence="1">
    <name type="scientific">Caldilineaceae bacterium SB0664_bin_27</name>
    <dbReference type="NCBI Taxonomy" id="2605260"/>
    <lineage>
        <taxon>Bacteria</taxon>
        <taxon>Bacillati</taxon>
        <taxon>Chloroflexota</taxon>
        <taxon>Caldilineae</taxon>
        <taxon>Caldilineales</taxon>
        <taxon>Caldilineaceae</taxon>
    </lineage>
</organism>
<comment type="caution">
    <text evidence="1">The sequence shown here is derived from an EMBL/GenBank/DDBJ whole genome shotgun (WGS) entry which is preliminary data.</text>
</comment>
<dbReference type="Pfam" id="PF11175">
    <property type="entry name" value="DUF2961"/>
    <property type="match status" value="1"/>
</dbReference>
<accession>A0A6B0YSB3</accession>
<dbReference type="EMBL" id="VXRG01000092">
    <property type="protein sequence ID" value="MXY93984.1"/>
    <property type="molecule type" value="Genomic_DNA"/>
</dbReference>
<proteinExistence type="predicted"/>